<dbReference type="KEGG" id="mdr:MDOR_19540"/>
<dbReference type="EMBL" id="AP022605">
    <property type="protein sequence ID" value="BBZ07785.1"/>
    <property type="molecule type" value="Genomic_DNA"/>
</dbReference>
<dbReference type="InterPro" id="IPR012337">
    <property type="entry name" value="RNaseH-like_sf"/>
</dbReference>
<reference evidence="3 4" key="1">
    <citation type="journal article" date="2019" name="Emerg. Microbes Infect.">
        <title>Comprehensive subspecies identification of 175 nontuberculous mycobacteria species based on 7547 genomic profiles.</title>
        <authorList>
            <person name="Matsumoto Y."/>
            <person name="Kinjo T."/>
            <person name="Motooka D."/>
            <person name="Nabeya D."/>
            <person name="Jung N."/>
            <person name="Uechi K."/>
            <person name="Horii T."/>
            <person name="Iida T."/>
            <person name="Fujita J."/>
            <person name="Nakamura S."/>
        </authorList>
    </citation>
    <scope>NUCLEOTIDE SEQUENCE [LARGE SCALE GENOMIC DNA]</scope>
    <source>
        <strain evidence="3 4">JCM 12405</strain>
    </source>
</reference>
<dbReference type="Pfam" id="PF09299">
    <property type="entry name" value="Mu-transpos_C"/>
    <property type="match status" value="1"/>
</dbReference>
<gene>
    <name evidence="3" type="ORF">MDOR_19540</name>
</gene>
<dbReference type="PROSITE" id="PS50994">
    <property type="entry name" value="INTEGRASE"/>
    <property type="match status" value="1"/>
</dbReference>
<sequence>MTAEPAKIAIGDFCRYDGKFCELVAIDGMIAKLRREDGQLAAVKIADLFADSSFDVLSPSVRRRPIPPDYFSALPRRVQERVLWLEHHISEVVDGIPVGSSPQTTPRNGYDIRSTSLGQRERNKCSELDAAGTPLGLKYLQELRRRYERSGVAGLVDGRLHRRRSPNRRVDSRYVGVLLEVLNENELQSTRTEIAMKWHVDRRVVDKFGDGVKLPSHTTFHRLMKRLPPARHATGSARTRQTKGHQPEGVFGKVVASRPGEWMQIDTTPFDVGIRLDESVRGRVELTGLVDAATRTIVAAVLRPTTKAVDASLLVAKSMTPEPMRPGWIDAVRMSNSVLPYHAMRSVDDRLEHAAARPVIVPENIVYDNGAVYLSSTFRSACRSLGISMQPAHKDEPTDKPIVERTLGSVKTLFAQYVTGYLGSSVENRGKNAEQNAVFSLQELQDLLDEWIVVAWQNRPHDGLRDPLNPQRKLTPNEKYASMLAVSGYIPAPLTSDQYIALLPSLYRTVTAAGITIDYRTYDSDDLDAARGEISGVPGKGTQWQVHYDPYDVSRIWVRNHHGEGYLMACWTQLHTAPQPFGSSLWEHARQLETSRGERRTSQEAITAAVEDLLGRASVAPEPPARRRRTAKDRRAIARTRAAAELPPTVPPAANQPTAQLSPEEDDDIDDVIPLPVFDAEKESDTW</sequence>
<dbReference type="GO" id="GO:0015074">
    <property type="term" value="P:DNA integration"/>
    <property type="evidence" value="ECO:0007669"/>
    <property type="project" value="InterPro"/>
</dbReference>
<feature type="region of interest" description="Disordered" evidence="1">
    <location>
        <begin position="641"/>
        <end position="687"/>
    </location>
</feature>
<protein>
    <submittedName>
        <fullName evidence="3">Transposase</fullName>
    </submittedName>
</protein>
<accession>A0A7I7VTR9</accession>
<dbReference type="Proteomes" id="UP000467201">
    <property type="component" value="Chromosome"/>
</dbReference>
<dbReference type="GO" id="GO:0003676">
    <property type="term" value="F:nucleic acid binding"/>
    <property type="evidence" value="ECO:0007669"/>
    <property type="project" value="InterPro"/>
</dbReference>
<dbReference type="AlphaFoldDB" id="A0A7I7VTR9"/>
<organism evidence="3 4">
    <name type="scientific">Mycolicibacterium doricum</name>
    <dbReference type="NCBI Taxonomy" id="126673"/>
    <lineage>
        <taxon>Bacteria</taxon>
        <taxon>Bacillati</taxon>
        <taxon>Actinomycetota</taxon>
        <taxon>Actinomycetes</taxon>
        <taxon>Mycobacteriales</taxon>
        <taxon>Mycobacteriaceae</taxon>
        <taxon>Mycolicibacterium</taxon>
    </lineage>
</organism>
<name>A0A7I7VTR9_9MYCO</name>
<dbReference type="Gene3D" id="3.30.420.10">
    <property type="entry name" value="Ribonuclease H-like superfamily/Ribonuclease H"/>
    <property type="match status" value="1"/>
</dbReference>
<proteinExistence type="predicted"/>
<dbReference type="SUPFAM" id="SSF53098">
    <property type="entry name" value="Ribonuclease H-like"/>
    <property type="match status" value="1"/>
</dbReference>
<feature type="domain" description="Integrase catalytic" evidence="2">
    <location>
        <begin position="255"/>
        <end position="484"/>
    </location>
</feature>
<evidence type="ECO:0000256" key="1">
    <source>
        <dbReference type="SAM" id="MobiDB-lite"/>
    </source>
</evidence>
<dbReference type="InterPro" id="IPR001584">
    <property type="entry name" value="Integrase_cat-core"/>
</dbReference>
<evidence type="ECO:0000313" key="3">
    <source>
        <dbReference type="EMBL" id="BBZ07785.1"/>
    </source>
</evidence>
<dbReference type="InterPro" id="IPR036397">
    <property type="entry name" value="RNaseH_sf"/>
</dbReference>
<dbReference type="RefSeq" id="WP_225892162.1">
    <property type="nucleotide sequence ID" value="NZ_AP022605.1"/>
</dbReference>
<dbReference type="InterPro" id="IPR015378">
    <property type="entry name" value="Transposase-like_Mu_C"/>
</dbReference>
<evidence type="ECO:0000259" key="2">
    <source>
        <dbReference type="PROSITE" id="PS50994"/>
    </source>
</evidence>
<evidence type="ECO:0000313" key="4">
    <source>
        <dbReference type="Proteomes" id="UP000467201"/>
    </source>
</evidence>